<keyword evidence="2" id="KW-1185">Reference proteome</keyword>
<sequence length="62" mass="7271">MNTSIPCPCCSTPLLHHFSDRREYWFCRHCWQEMPIVDRDLHQAKRKVGNAIDLSNSILVSN</sequence>
<evidence type="ECO:0000313" key="2">
    <source>
        <dbReference type="Proteomes" id="UP000729733"/>
    </source>
</evidence>
<dbReference type="EMBL" id="JADWDC010000011">
    <property type="protein sequence ID" value="MCC0176710.1"/>
    <property type="molecule type" value="Genomic_DNA"/>
</dbReference>
<evidence type="ECO:0000313" key="1">
    <source>
        <dbReference type="EMBL" id="MCC0176710.1"/>
    </source>
</evidence>
<organism evidence="1 2">
    <name type="scientific">Waterburya agarophytonicola KI4</name>
    <dbReference type="NCBI Taxonomy" id="2874699"/>
    <lineage>
        <taxon>Bacteria</taxon>
        <taxon>Bacillati</taxon>
        <taxon>Cyanobacteriota</taxon>
        <taxon>Cyanophyceae</taxon>
        <taxon>Pleurocapsales</taxon>
        <taxon>Hyellaceae</taxon>
        <taxon>Waterburya</taxon>
        <taxon>Waterburya agarophytonicola</taxon>
    </lineage>
</organism>
<gene>
    <name evidence="1" type="ORF">I4641_06925</name>
</gene>
<protein>
    <submittedName>
        <fullName evidence="1">Uncharacterized protein</fullName>
    </submittedName>
</protein>
<dbReference type="Proteomes" id="UP000729733">
    <property type="component" value="Unassembled WGS sequence"/>
</dbReference>
<comment type="caution">
    <text evidence="1">The sequence shown here is derived from an EMBL/GenBank/DDBJ whole genome shotgun (WGS) entry which is preliminary data.</text>
</comment>
<accession>A0A964FEI8</accession>
<dbReference type="RefSeq" id="WP_229639746.1">
    <property type="nucleotide sequence ID" value="NZ_JADWDC010000011.1"/>
</dbReference>
<proteinExistence type="predicted"/>
<name>A0A964FEI8_9CYAN</name>
<dbReference type="AlphaFoldDB" id="A0A964FEI8"/>
<reference evidence="1" key="1">
    <citation type="journal article" date="2021" name="Antonie Van Leeuwenhoek">
        <title>Draft genome and description of Waterburya agarophytonicola gen. nov. sp. nov. (Pleurocapsales, Cyanobacteria): a seaweed symbiont.</title>
        <authorList>
            <person name="Bonthond G."/>
            <person name="Shalygin S."/>
            <person name="Bayer T."/>
            <person name="Weinberger F."/>
        </authorList>
    </citation>
    <scope>NUCLEOTIDE SEQUENCE</scope>
    <source>
        <strain evidence="1">KI4</strain>
    </source>
</reference>